<dbReference type="HOGENOM" id="CLU_030591_0_0_1"/>
<sequence>MSLSSPRVAVQVLGFLMLVGAVKSLYETSFTEAEFKLVFGVALKYLQVHNRVVKEAEISWALSQHVRILSYHVVYVWFLAVKLEDRPKHVRYIAHQVLLANSAGSSESSTPAAIGPWGAEGEGEVDDATEVAFDWLARYTYATADPRPSKSVLGDVVFNTHKLPSPPEGSSGSGSSSTGASSGQVVTEKTWLQGNSIVTIRTLPKSGWVEVLSRRPSGYTKFLGRVENVPHVGPGECQPDYLTVRTGMLMDRDGGPRPINNTDEELGPEQHDENIEKLFSETGEEDPALRPDPITGYVWSRTAPSQRRKEVKIDPAFLALQLSPYPYHRNVRLLVDPSLTTRFFTILDRMPVIDTHKVGVLYVAPSQDHESDILRNTHGSPAYTRFLEGLGRLIDLRGQIDVYAGGLNPDEDGDYAYAWWDDIGQILYHVATMMPNHPDDPGSVFKKRHIGNDYVRIVWNDSGHPYRFDTLSTQFQFINIVIEPHSLGVISAFSNNLHENEYFRVSVQRCEGMGEFAPIPGDGALVSGEGLPTLIRQMGLLADWFAYVFSKTERDTVREEVRTNWQERLGAIKRLRRQAEQKAKEKAEKGGEGAEGSADVGGRAEEEDKISKQGRFRDFTGAF</sequence>
<comment type="caution">
    <text evidence="5">The sequence shown here is derived from an EMBL/GenBank/DDBJ whole genome shotgun (WGS) entry which is preliminary data.</text>
</comment>
<keyword evidence="1" id="KW-0343">GTPase activation</keyword>
<dbReference type="PANTHER" id="PTHR10063">
    <property type="entry name" value="TUBERIN"/>
    <property type="match status" value="1"/>
</dbReference>
<accession>V2WSU1</accession>
<dbReference type="OrthoDB" id="19311at2759"/>
<name>V2WSU1_MONRO</name>
<reference evidence="5 6" key="1">
    <citation type="journal article" date="2014" name="BMC Genomics">
        <title>Genome and secretome analysis of the hemibiotrophic fungal pathogen, Moniliophthora roreri, which causes frosty pod rot disease of cacao: mechanisms of the biotrophic and necrotrophic phases.</title>
        <authorList>
            <person name="Meinhardt L.W."/>
            <person name="Costa G.G.L."/>
            <person name="Thomazella D.P.T."/>
            <person name="Teixeira P.J.P.L."/>
            <person name="Carazzolle M.F."/>
            <person name="Schuster S.C."/>
            <person name="Carlson J.E."/>
            <person name="Guiltinan M.J."/>
            <person name="Mieczkowski P."/>
            <person name="Farmer A."/>
            <person name="Ramaraj T."/>
            <person name="Crozier J."/>
            <person name="Davis R.E."/>
            <person name="Shao J."/>
            <person name="Melnick R.L."/>
            <person name="Pereira G.A.G."/>
            <person name="Bailey B.A."/>
        </authorList>
    </citation>
    <scope>NUCLEOTIDE SEQUENCE [LARGE SCALE GENOMIC DNA]</scope>
    <source>
        <strain evidence="5 6">MCA 2997</strain>
    </source>
</reference>
<dbReference type="STRING" id="1381753.V2WSU1"/>
<feature type="compositionally biased region" description="Basic and acidic residues" evidence="2">
    <location>
        <begin position="602"/>
        <end position="623"/>
    </location>
</feature>
<dbReference type="InterPro" id="IPR035974">
    <property type="entry name" value="Rap/Ran-GAP_sf"/>
</dbReference>
<organism evidence="5 6">
    <name type="scientific">Moniliophthora roreri (strain MCA 2997)</name>
    <name type="common">Cocoa frosty pod rot fungus</name>
    <name type="synonym">Crinipellis roreri</name>
    <dbReference type="NCBI Taxonomy" id="1381753"/>
    <lineage>
        <taxon>Eukaryota</taxon>
        <taxon>Fungi</taxon>
        <taxon>Dikarya</taxon>
        <taxon>Basidiomycota</taxon>
        <taxon>Agaricomycotina</taxon>
        <taxon>Agaricomycetes</taxon>
        <taxon>Agaricomycetidae</taxon>
        <taxon>Agaricales</taxon>
        <taxon>Marasmiineae</taxon>
        <taxon>Marasmiaceae</taxon>
        <taxon>Moniliophthora</taxon>
    </lineage>
</organism>
<feature type="chain" id="PRO_5004711611" description="Rap-GAP domain-containing protein" evidence="3">
    <location>
        <begin position="25"/>
        <end position="623"/>
    </location>
</feature>
<dbReference type="EMBL" id="AWSO01000503">
    <property type="protein sequence ID" value="ESK89928.1"/>
    <property type="molecule type" value="Genomic_DNA"/>
</dbReference>
<keyword evidence="6" id="KW-1185">Reference proteome</keyword>
<evidence type="ECO:0000259" key="4">
    <source>
        <dbReference type="PROSITE" id="PS50085"/>
    </source>
</evidence>
<dbReference type="KEGG" id="mrr:Moror_776"/>
<dbReference type="AlphaFoldDB" id="V2WSU1"/>
<feature type="domain" description="Rap-GAP" evidence="4">
    <location>
        <begin position="344"/>
        <end position="583"/>
    </location>
</feature>
<dbReference type="Pfam" id="PF02145">
    <property type="entry name" value="Rap_GAP"/>
    <property type="match status" value="1"/>
</dbReference>
<dbReference type="GO" id="GO:0005096">
    <property type="term" value="F:GTPase activator activity"/>
    <property type="evidence" value="ECO:0007669"/>
    <property type="project" value="UniProtKB-KW"/>
</dbReference>
<dbReference type="GO" id="GO:0051056">
    <property type="term" value="P:regulation of small GTPase mediated signal transduction"/>
    <property type="evidence" value="ECO:0007669"/>
    <property type="project" value="InterPro"/>
</dbReference>
<protein>
    <recommendedName>
        <fullName evidence="4">Rap-GAP domain-containing protein</fullName>
    </recommendedName>
</protein>
<feature type="signal peptide" evidence="3">
    <location>
        <begin position="1"/>
        <end position="24"/>
    </location>
</feature>
<evidence type="ECO:0000256" key="3">
    <source>
        <dbReference type="SAM" id="SignalP"/>
    </source>
</evidence>
<evidence type="ECO:0000256" key="1">
    <source>
        <dbReference type="ARBA" id="ARBA00022468"/>
    </source>
</evidence>
<gene>
    <name evidence="5" type="ORF">Moror_776</name>
</gene>
<dbReference type="SUPFAM" id="SSF111347">
    <property type="entry name" value="Rap/Ran-GAP"/>
    <property type="match status" value="1"/>
</dbReference>
<dbReference type="Proteomes" id="UP000017559">
    <property type="component" value="Unassembled WGS sequence"/>
</dbReference>
<evidence type="ECO:0000313" key="6">
    <source>
        <dbReference type="Proteomes" id="UP000017559"/>
    </source>
</evidence>
<dbReference type="GO" id="GO:0005634">
    <property type="term" value="C:nucleus"/>
    <property type="evidence" value="ECO:0007669"/>
    <property type="project" value="InterPro"/>
</dbReference>
<keyword evidence="3" id="KW-0732">Signal</keyword>
<feature type="compositionally biased region" description="Basic and acidic residues" evidence="2">
    <location>
        <begin position="580"/>
        <end position="592"/>
    </location>
</feature>
<evidence type="ECO:0000313" key="5">
    <source>
        <dbReference type="EMBL" id="ESK89928.1"/>
    </source>
</evidence>
<dbReference type="GO" id="GO:0033596">
    <property type="term" value="C:TSC1-TSC2 complex"/>
    <property type="evidence" value="ECO:0007669"/>
    <property type="project" value="TreeGrafter"/>
</dbReference>
<feature type="compositionally biased region" description="Low complexity" evidence="2">
    <location>
        <begin position="168"/>
        <end position="183"/>
    </location>
</feature>
<dbReference type="Gene3D" id="3.40.50.11210">
    <property type="entry name" value="Rap/Ran-GAP"/>
    <property type="match status" value="1"/>
</dbReference>
<dbReference type="InterPro" id="IPR000331">
    <property type="entry name" value="Rap/Ran_GAP_dom"/>
</dbReference>
<evidence type="ECO:0000256" key="2">
    <source>
        <dbReference type="SAM" id="MobiDB-lite"/>
    </source>
</evidence>
<feature type="region of interest" description="Disordered" evidence="2">
    <location>
        <begin position="580"/>
        <end position="623"/>
    </location>
</feature>
<dbReference type="InterPro" id="IPR027107">
    <property type="entry name" value="Tuberin/Ral-act_asu"/>
</dbReference>
<feature type="region of interest" description="Disordered" evidence="2">
    <location>
        <begin position="160"/>
        <end position="186"/>
    </location>
</feature>
<dbReference type="PROSITE" id="PS50085">
    <property type="entry name" value="RAPGAP"/>
    <property type="match status" value="1"/>
</dbReference>
<dbReference type="FunFam" id="3.40.50.11210:FF:000007">
    <property type="entry name" value="Tuberous sclerosis 2"/>
    <property type="match status" value="1"/>
</dbReference>
<dbReference type="GO" id="GO:0032007">
    <property type="term" value="P:negative regulation of TOR signaling"/>
    <property type="evidence" value="ECO:0007669"/>
    <property type="project" value="TreeGrafter"/>
</dbReference>
<proteinExistence type="predicted"/>
<dbReference type="PANTHER" id="PTHR10063:SF0">
    <property type="entry name" value="TUBERIN"/>
    <property type="match status" value="1"/>
</dbReference>